<dbReference type="Proteomes" id="UP001229421">
    <property type="component" value="Unassembled WGS sequence"/>
</dbReference>
<keyword evidence="1" id="KW-1133">Transmembrane helix</keyword>
<name>A0AAD8KC66_TARER</name>
<gene>
    <name evidence="2" type="ORF">QVD17_21657</name>
</gene>
<keyword evidence="1" id="KW-0812">Transmembrane</keyword>
<dbReference type="EMBL" id="JAUHHV010000006">
    <property type="protein sequence ID" value="KAK1420230.1"/>
    <property type="molecule type" value="Genomic_DNA"/>
</dbReference>
<dbReference type="AlphaFoldDB" id="A0AAD8KC66"/>
<keyword evidence="3" id="KW-1185">Reference proteome</keyword>
<evidence type="ECO:0000256" key="1">
    <source>
        <dbReference type="SAM" id="Phobius"/>
    </source>
</evidence>
<sequence length="90" mass="10778">MSTCYFYVEIDFLMFQIIFLAISKIFRIHRNNRIAQVNNVVVLRSTITLVTTSHFLMDRGWARLHRTLCRPYKYQCYEWILLGMVVVVTV</sequence>
<reference evidence="2" key="1">
    <citation type="journal article" date="2023" name="bioRxiv">
        <title>Improved chromosome-level genome assembly for marigold (Tagetes erecta).</title>
        <authorList>
            <person name="Jiang F."/>
            <person name="Yuan L."/>
            <person name="Wang S."/>
            <person name="Wang H."/>
            <person name="Xu D."/>
            <person name="Wang A."/>
            <person name="Fan W."/>
        </authorList>
    </citation>
    <scope>NUCLEOTIDE SEQUENCE</scope>
    <source>
        <strain evidence="2">WSJ</strain>
        <tissue evidence="2">Leaf</tissue>
    </source>
</reference>
<proteinExistence type="predicted"/>
<organism evidence="2 3">
    <name type="scientific">Tagetes erecta</name>
    <name type="common">African marigold</name>
    <dbReference type="NCBI Taxonomy" id="13708"/>
    <lineage>
        <taxon>Eukaryota</taxon>
        <taxon>Viridiplantae</taxon>
        <taxon>Streptophyta</taxon>
        <taxon>Embryophyta</taxon>
        <taxon>Tracheophyta</taxon>
        <taxon>Spermatophyta</taxon>
        <taxon>Magnoliopsida</taxon>
        <taxon>eudicotyledons</taxon>
        <taxon>Gunneridae</taxon>
        <taxon>Pentapetalae</taxon>
        <taxon>asterids</taxon>
        <taxon>campanulids</taxon>
        <taxon>Asterales</taxon>
        <taxon>Asteraceae</taxon>
        <taxon>Asteroideae</taxon>
        <taxon>Heliantheae alliance</taxon>
        <taxon>Tageteae</taxon>
        <taxon>Tagetes</taxon>
    </lineage>
</organism>
<accession>A0AAD8KC66</accession>
<protein>
    <submittedName>
        <fullName evidence="2">Uncharacterized protein</fullName>
    </submittedName>
</protein>
<keyword evidence="1" id="KW-0472">Membrane</keyword>
<comment type="caution">
    <text evidence="2">The sequence shown here is derived from an EMBL/GenBank/DDBJ whole genome shotgun (WGS) entry which is preliminary data.</text>
</comment>
<feature type="transmembrane region" description="Helical" evidence="1">
    <location>
        <begin position="6"/>
        <end position="26"/>
    </location>
</feature>
<evidence type="ECO:0000313" key="3">
    <source>
        <dbReference type="Proteomes" id="UP001229421"/>
    </source>
</evidence>
<evidence type="ECO:0000313" key="2">
    <source>
        <dbReference type="EMBL" id="KAK1420230.1"/>
    </source>
</evidence>